<dbReference type="AlphaFoldDB" id="A0A1I3XZ78"/>
<reference evidence="4" key="1">
    <citation type="submission" date="2016-10" db="EMBL/GenBank/DDBJ databases">
        <authorList>
            <person name="Varghese N."/>
            <person name="Submissions S."/>
        </authorList>
    </citation>
    <scope>NUCLEOTIDE SEQUENCE [LARGE SCALE GENOMIC DNA]</scope>
    <source>
        <strain evidence="4">MO64</strain>
    </source>
</reference>
<feature type="region of interest" description="Disordered" evidence="2">
    <location>
        <begin position="251"/>
        <end position="271"/>
    </location>
</feature>
<dbReference type="EMBL" id="FOSR01000001">
    <property type="protein sequence ID" value="SFK24874.1"/>
    <property type="molecule type" value="Genomic_DNA"/>
</dbReference>
<dbReference type="Gene3D" id="2.40.30.160">
    <property type="match status" value="1"/>
</dbReference>
<evidence type="ECO:0000313" key="4">
    <source>
        <dbReference type="Proteomes" id="UP000198725"/>
    </source>
</evidence>
<dbReference type="PANTHER" id="PTHR22602:SF0">
    <property type="entry name" value="TRANSFERASE CAF17, MITOCHONDRIAL-RELATED"/>
    <property type="match status" value="1"/>
</dbReference>
<evidence type="ECO:0000256" key="2">
    <source>
        <dbReference type="SAM" id="MobiDB-lite"/>
    </source>
</evidence>
<keyword evidence="4" id="KW-1185">Reference proteome</keyword>
<evidence type="ECO:0000256" key="1">
    <source>
        <dbReference type="ARBA" id="ARBA00022946"/>
    </source>
</evidence>
<proteinExistence type="predicted"/>
<dbReference type="PANTHER" id="PTHR22602">
    <property type="entry name" value="TRANSFERASE CAF17, MITOCHONDRIAL-RELATED"/>
    <property type="match status" value="1"/>
</dbReference>
<evidence type="ECO:0000313" key="3">
    <source>
        <dbReference type="EMBL" id="SFK24874.1"/>
    </source>
</evidence>
<protein>
    <submittedName>
        <fullName evidence="3">Uncharacterized protein</fullName>
    </submittedName>
</protein>
<dbReference type="GO" id="GO:0016226">
    <property type="term" value="P:iron-sulfur cluster assembly"/>
    <property type="evidence" value="ECO:0007669"/>
    <property type="project" value="TreeGrafter"/>
</dbReference>
<sequence>MTLQMTTPLPAHTLLIEGPDAIAFAQSQFSNNIAALPNGRWQFSAWLDAQGRVRALFHLLRLDDERLLLLLRGDHPDELASSLQQFVFRAKVRLTHSSSSMLACGPARPIFDVNCDGDLIELGCGNHSLLCGNHLSGDDSWRRLQLLDGWAWLPEAATNTLLPPALSMYRLPAVALDKGCYPGQEIVARLHYRGRHKRHLHRVKLSQAVSHGTVLHVEHDDAVQLLQVLLHEHGAEALAVLSDELAERFPHGSEVASDEGPSLRLETGWSD</sequence>
<accession>A0A1I3XZ78</accession>
<dbReference type="NCBIfam" id="TIGR03317">
    <property type="entry name" value="ygfZ_signature"/>
    <property type="match status" value="1"/>
</dbReference>
<organism evidence="3 4">
    <name type="scientific">Rhodanobacter glycinis</name>
    <dbReference type="NCBI Taxonomy" id="582702"/>
    <lineage>
        <taxon>Bacteria</taxon>
        <taxon>Pseudomonadati</taxon>
        <taxon>Pseudomonadota</taxon>
        <taxon>Gammaproteobacteria</taxon>
        <taxon>Lysobacterales</taxon>
        <taxon>Rhodanobacteraceae</taxon>
        <taxon>Rhodanobacter</taxon>
    </lineage>
</organism>
<keyword evidence="1" id="KW-0809">Transit peptide</keyword>
<dbReference type="InterPro" id="IPR017703">
    <property type="entry name" value="YgfZ/GCV_T_CS"/>
</dbReference>
<dbReference type="InterPro" id="IPR045179">
    <property type="entry name" value="YgfZ/GcvT"/>
</dbReference>
<dbReference type="SUPFAM" id="SSF103025">
    <property type="entry name" value="Folate-binding domain"/>
    <property type="match status" value="1"/>
</dbReference>
<dbReference type="InterPro" id="IPR027266">
    <property type="entry name" value="TrmE/GcvT-like"/>
</dbReference>
<dbReference type="Gene3D" id="3.30.1360.120">
    <property type="entry name" value="Probable tRNA modification gtpase trme, domain 1"/>
    <property type="match status" value="1"/>
</dbReference>
<name>A0A1I3XZ78_9GAMM</name>
<gene>
    <name evidence="3" type="ORF">SAMN05192579_101230</name>
</gene>
<dbReference type="Proteomes" id="UP000198725">
    <property type="component" value="Unassembled WGS sequence"/>
</dbReference>